<dbReference type="Proteomes" id="UP000803884">
    <property type="component" value="Unassembled WGS sequence"/>
</dbReference>
<evidence type="ECO:0000313" key="10">
    <source>
        <dbReference type="EMBL" id="KAL1588279.1"/>
    </source>
</evidence>
<dbReference type="PANTHER" id="PTHR44653">
    <property type="entry name" value="DNAJ HOMOLOG SUBFAMILY C MEMBER 1"/>
    <property type="match status" value="1"/>
</dbReference>
<dbReference type="EMBL" id="JAAQHG020000007">
    <property type="protein sequence ID" value="KAL1588279.1"/>
    <property type="molecule type" value="Genomic_DNA"/>
</dbReference>
<comment type="caution">
    <text evidence="10">The sequence shown here is derived from an EMBL/GenBank/DDBJ whole genome shotgun (WGS) entry which is preliminary data.</text>
</comment>
<feature type="domain" description="J" evidence="9">
    <location>
        <begin position="44"/>
        <end position="146"/>
    </location>
</feature>
<reference evidence="10 11" key="1">
    <citation type="journal article" date="2020" name="Microbiol. Resour. Announc.">
        <title>Draft Genome Sequence of a Cladosporium Species Isolated from the Mesophotic Ascidian Didemnum maculosum.</title>
        <authorList>
            <person name="Gioti A."/>
            <person name="Siaperas R."/>
            <person name="Nikolaivits E."/>
            <person name="Le Goff G."/>
            <person name="Ouazzani J."/>
            <person name="Kotoulas G."/>
            <person name="Topakas E."/>
        </authorList>
    </citation>
    <scope>NUCLEOTIDE SEQUENCE [LARGE SCALE GENOMIC DNA]</scope>
    <source>
        <strain evidence="10 11">TM138-S3</strain>
    </source>
</reference>
<dbReference type="AlphaFoldDB" id="A0AB34KTD7"/>
<feature type="region of interest" description="Disordered" evidence="6">
    <location>
        <begin position="384"/>
        <end position="412"/>
    </location>
</feature>
<organism evidence="10 11">
    <name type="scientific">Cladosporium halotolerans</name>
    <dbReference type="NCBI Taxonomy" id="1052096"/>
    <lineage>
        <taxon>Eukaryota</taxon>
        <taxon>Fungi</taxon>
        <taxon>Dikarya</taxon>
        <taxon>Ascomycota</taxon>
        <taxon>Pezizomycotina</taxon>
        <taxon>Dothideomycetes</taxon>
        <taxon>Dothideomycetidae</taxon>
        <taxon>Cladosporiales</taxon>
        <taxon>Cladosporiaceae</taxon>
        <taxon>Cladosporium</taxon>
    </lineage>
</organism>
<evidence type="ECO:0000313" key="11">
    <source>
        <dbReference type="Proteomes" id="UP000803884"/>
    </source>
</evidence>
<dbReference type="CDD" id="cd06257">
    <property type="entry name" value="DnaJ"/>
    <property type="match status" value="1"/>
</dbReference>
<keyword evidence="11" id="KW-1185">Reference proteome</keyword>
<evidence type="ECO:0000256" key="4">
    <source>
        <dbReference type="ARBA" id="ARBA00023136"/>
    </source>
</evidence>
<feature type="chain" id="PRO_5044227858" description="J domain-containing protein" evidence="8">
    <location>
        <begin position="21"/>
        <end position="412"/>
    </location>
</feature>
<dbReference type="GeneID" id="96004426"/>
<name>A0AB34KTD7_9PEZI</name>
<feature type="compositionally biased region" description="Low complexity" evidence="6">
    <location>
        <begin position="88"/>
        <end position="98"/>
    </location>
</feature>
<sequence>MNLLLRAALLLACLAALAAAWSKEDHEIFRLKDEVQASEGPNATFYSFLGVKPSAGNDDINKAYRKLSRSLHPDKARSNWIAAYNAPKQGKPKAGAKPTTHVHKNKQPSQSEVNRFMKQASARFERLSLVTNVLRGAERQRYDHFLHNGFPAWRGTGYYYERFRPGLGSVLLGLFVVIGGGAHYGALYVGWKRQREFVERYVKHARRMAWGDDSNLANIPGLGAGQSNGSTPRQQTPSDNDESMQWNRKQKRAMEREKKKSGSNGAAKNSRAVEKAKNEGVSTPVEAELTSGPVGAKKRTVAENGKILIVDSVGNVFLEDETEEGDVHEFLLDPEEIPKPSIQDTFLFRGPKYLYNKSVGRFLSKQTADHVAWEANGEPLASVPEVSISEPSLSSAIPANAQSEGRRRKMKR</sequence>
<evidence type="ECO:0000256" key="7">
    <source>
        <dbReference type="SAM" id="Phobius"/>
    </source>
</evidence>
<comment type="subcellular location">
    <subcellularLocation>
        <location evidence="5">Endomembrane system</location>
        <topology evidence="5">Single-pass membrane protein</topology>
    </subcellularLocation>
</comment>
<dbReference type="PROSITE" id="PS50076">
    <property type="entry name" value="DNAJ_2"/>
    <property type="match status" value="1"/>
</dbReference>
<evidence type="ECO:0000256" key="6">
    <source>
        <dbReference type="SAM" id="MobiDB-lite"/>
    </source>
</evidence>
<feature type="signal peptide" evidence="8">
    <location>
        <begin position="1"/>
        <end position="20"/>
    </location>
</feature>
<feature type="compositionally biased region" description="Polar residues" evidence="6">
    <location>
        <begin position="225"/>
        <end position="247"/>
    </location>
</feature>
<feature type="transmembrane region" description="Helical" evidence="7">
    <location>
        <begin position="170"/>
        <end position="191"/>
    </location>
</feature>
<evidence type="ECO:0000256" key="2">
    <source>
        <dbReference type="ARBA" id="ARBA00022729"/>
    </source>
</evidence>
<keyword evidence="1 7" id="KW-0812">Transmembrane</keyword>
<dbReference type="GO" id="GO:0012505">
    <property type="term" value="C:endomembrane system"/>
    <property type="evidence" value="ECO:0007669"/>
    <property type="project" value="UniProtKB-SubCell"/>
</dbReference>
<dbReference type="PANTHER" id="PTHR44653:SF2">
    <property type="entry name" value="DNAJ HOMOLOG SUBFAMILY C MEMBER 1"/>
    <property type="match status" value="1"/>
</dbReference>
<evidence type="ECO:0000256" key="1">
    <source>
        <dbReference type="ARBA" id="ARBA00022692"/>
    </source>
</evidence>
<dbReference type="Pfam" id="PF00226">
    <property type="entry name" value="DnaJ"/>
    <property type="match status" value="1"/>
</dbReference>
<dbReference type="RefSeq" id="XP_069231384.1">
    <property type="nucleotide sequence ID" value="XM_069371588.1"/>
</dbReference>
<keyword evidence="4 7" id="KW-0472">Membrane</keyword>
<evidence type="ECO:0000256" key="3">
    <source>
        <dbReference type="ARBA" id="ARBA00022989"/>
    </source>
</evidence>
<gene>
    <name evidence="10" type="ORF">WHR41_02982</name>
</gene>
<dbReference type="InterPro" id="IPR036869">
    <property type="entry name" value="J_dom_sf"/>
</dbReference>
<feature type="compositionally biased region" description="Polar residues" evidence="6">
    <location>
        <begin position="389"/>
        <end position="403"/>
    </location>
</feature>
<dbReference type="Gene3D" id="1.10.287.110">
    <property type="entry name" value="DnaJ domain"/>
    <property type="match status" value="1"/>
</dbReference>
<dbReference type="SMART" id="SM00271">
    <property type="entry name" value="DnaJ"/>
    <property type="match status" value="1"/>
</dbReference>
<proteinExistence type="predicted"/>
<feature type="region of interest" description="Disordered" evidence="6">
    <location>
        <begin position="88"/>
        <end position="108"/>
    </location>
</feature>
<feature type="region of interest" description="Disordered" evidence="6">
    <location>
        <begin position="219"/>
        <end position="287"/>
    </location>
</feature>
<dbReference type="PRINTS" id="PR00625">
    <property type="entry name" value="JDOMAIN"/>
</dbReference>
<evidence type="ECO:0000259" key="9">
    <source>
        <dbReference type="PROSITE" id="PS50076"/>
    </source>
</evidence>
<accession>A0AB34KTD7</accession>
<evidence type="ECO:0000256" key="5">
    <source>
        <dbReference type="ARBA" id="ARBA00037847"/>
    </source>
</evidence>
<dbReference type="InterPro" id="IPR001623">
    <property type="entry name" value="DnaJ_domain"/>
</dbReference>
<dbReference type="InterPro" id="IPR052606">
    <property type="entry name" value="DnaJ_domain_protein"/>
</dbReference>
<keyword evidence="3 7" id="KW-1133">Transmembrane helix</keyword>
<evidence type="ECO:0000256" key="8">
    <source>
        <dbReference type="SAM" id="SignalP"/>
    </source>
</evidence>
<keyword evidence="2 8" id="KW-0732">Signal</keyword>
<protein>
    <recommendedName>
        <fullName evidence="9">J domain-containing protein</fullName>
    </recommendedName>
</protein>
<dbReference type="SUPFAM" id="SSF46565">
    <property type="entry name" value="Chaperone J-domain"/>
    <property type="match status" value="1"/>
</dbReference>